<reference evidence="4" key="1">
    <citation type="journal article" date="2019" name="Int. J. Syst. Evol. Microbiol.">
        <title>The Global Catalogue of Microorganisms (GCM) 10K type strain sequencing project: providing services to taxonomists for standard genome sequencing and annotation.</title>
        <authorList>
            <consortium name="The Broad Institute Genomics Platform"/>
            <consortium name="The Broad Institute Genome Sequencing Center for Infectious Disease"/>
            <person name="Wu L."/>
            <person name="Ma J."/>
        </authorList>
    </citation>
    <scope>NUCLEOTIDE SEQUENCE [LARGE SCALE GENOMIC DNA]</scope>
    <source>
        <strain evidence="4">NCAIM B.01391</strain>
    </source>
</reference>
<feature type="domain" description="YdhG-like" evidence="2">
    <location>
        <begin position="52"/>
        <end position="142"/>
    </location>
</feature>
<name>A0ABW0IWA1_9HYPH</name>
<dbReference type="Pfam" id="PF08818">
    <property type="entry name" value="DUF1801"/>
    <property type="match status" value="1"/>
</dbReference>
<evidence type="ECO:0000256" key="1">
    <source>
        <dbReference type="SAM" id="MobiDB-lite"/>
    </source>
</evidence>
<evidence type="ECO:0000259" key="2">
    <source>
        <dbReference type="Pfam" id="PF08818"/>
    </source>
</evidence>
<evidence type="ECO:0000313" key="4">
    <source>
        <dbReference type="Proteomes" id="UP001596053"/>
    </source>
</evidence>
<dbReference type="SUPFAM" id="SSF159888">
    <property type="entry name" value="YdhG-like"/>
    <property type="match status" value="1"/>
</dbReference>
<keyword evidence="4" id="KW-1185">Reference proteome</keyword>
<accession>A0ABW0IWA1</accession>
<dbReference type="InterPro" id="IPR014922">
    <property type="entry name" value="YdhG-like"/>
</dbReference>
<sequence length="150" mass="16214">MAGKTSKAAAKPKAEGGQPVLLSGGNPQIAKGYGDGPVQAYIAAMPGWKSALGARLDTLISEAVPGVRKAVKWNSPLYGMEDDYWFLGIHVFTRYVKVAFFRGASLDPVPPGTSKQKEVRYLDIREDDELDEAQFSAWVKQAAALPGEKM</sequence>
<dbReference type="Proteomes" id="UP001596053">
    <property type="component" value="Unassembled WGS sequence"/>
</dbReference>
<gene>
    <name evidence="3" type="ORF">ACFPOB_17655</name>
</gene>
<dbReference type="Gene3D" id="3.90.1150.200">
    <property type="match status" value="1"/>
</dbReference>
<proteinExistence type="predicted"/>
<comment type="caution">
    <text evidence="3">The sequence shown here is derived from an EMBL/GenBank/DDBJ whole genome shotgun (WGS) entry which is preliminary data.</text>
</comment>
<evidence type="ECO:0000313" key="3">
    <source>
        <dbReference type="EMBL" id="MFC5421386.1"/>
    </source>
</evidence>
<dbReference type="RefSeq" id="WP_377799714.1">
    <property type="nucleotide sequence ID" value="NZ_JBHSLW010000028.1"/>
</dbReference>
<dbReference type="EMBL" id="JBHSLW010000028">
    <property type="protein sequence ID" value="MFC5421386.1"/>
    <property type="molecule type" value="Genomic_DNA"/>
</dbReference>
<feature type="region of interest" description="Disordered" evidence="1">
    <location>
        <begin position="1"/>
        <end position="21"/>
    </location>
</feature>
<protein>
    <submittedName>
        <fullName evidence="3">DUF1801 domain-containing protein</fullName>
    </submittedName>
</protein>
<organism evidence="3 4">
    <name type="scientific">Bosea eneae</name>
    <dbReference type="NCBI Taxonomy" id="151454"/>
    <lineage>
        <taxon>Bacteria</taxon>
        <taxon>Pseudomonadati</taxon>
        <taxon>Pseudomonadota</taxon>
        <taxon>Alphaproteobacteria</taxon>
        <taxon>Hyphomicrobiales</taxon>
        <taxon>Boseaceae</taxon>
        <taxon>Bosea</taxon>
    </lineage>
</organism>